<accession>E3J414</accession>
<sequence length="190" mass="19699">MTGSGTGGTASSSQPGGSAPAQDVNADGAVSAIEMMSGWINNADGKIGILAAALAVLGGAVAKDKDTIFRMFGDLTGHGHGAFAVRNGLAVAFFCLGVIALAVAAYSLYRGIRPRTPNDGPSRFSYPHLSTITVQDALALSPATQREEAWRQAHTLAVIAMAKFGNFRRALTFAGIAALLFLVWMFVLPS</sequence>
<protein>
    <recommendedName>
        <fullName evidence="10">Pycsar effector protein domain-containing protein</fullName>
    </recommendedName>
</protein>
<dbReference type="OrthoDB" id="5149085at2"/>
<evidence type="ECO:0000256" key="2">
    <source>
        <dbReference type="ARBA" id="ARBA00022475"/>
    </source>
</evidence>
<evidence type="ECO:0000256" key="7">
    <source>
        <dbReference type="ARBA" id="ARBA00023136"/>
    </source>
</evidence>
<organism evidence="11 12">
    <name type="scientific">Pseudofrankia inefficax (strain DSM 45817 / CECT 9037 / DDB 130130 / EuI1c)</name>
    <name type="common">Frankia inefficax</name>
    <dbReference type="NCBI Taxonomy" id="298654"/>
    <lineage>
        <taxon>Bacteria</taxon>
        <taxon>Bacillati</taxon>
        <taxon>Actinomycetota</taxon>
        <taxon>Actinomycetes</taxon>
        <taxon>Frankiales</taxon>
        <taxon>Frankiaceae</taxon>
        <taxon>Pseudofrankia</taxon>
    </lineage>
</organism>
<keyword evidence="5 9" id="KW-1133">Transmembrane helix</keyword>
<evidence type="ECO:0000256" key="5">
    <source>
        <dbReference type="ARBA" id="ARBA00022989"/>
    </source>
</evidence>
<evidence type="ECO:0000256" key="4">
    <source>
        <dbReference type="ARBA" id="ARBA00022741"/>
    </source>
</evidence>
<proteinExistence type="predicted"/>
<name>E3J414_PSEI1</name>
<keyword evidence="6" id="KW-0051">Antiviral defense</keyword>
<dbReference type="EMBL" id="CP002299">
    <property type="protein sequence ID" value="ADP81793.1"/>
    <property type="molecule type" value="Genomic_DNA"/>
</dbReference>
<evidence type="ECO:0000313" key="11">
    <source>
        <dbReference type="EMBL" id="ADP81793.1"/>
    </source>
</evidence>
<evidence type="ECO:0000256" key="3">
    <source>
        <dbReference type="ARBA" id="ARBA00022692"/>
    </source>
</evidence>
<evidence type="ECO:0000256" key="8">
    <source>
        <dbReference type="SAM" id="MobiDB-lite"/>
    </source>
</evidence>
<evidence type="ECO:0000256" key="1">
    <source>
        <dbReference type="ARBA" id="ARBA00004236"/>
    </source>
</evidence>
<dbReference type="RefSeq" id="WP_013424911.1">
    <property type="nucleotide sequence ID" value="NC_014666.1"/>
</dbReference>
<feature type="compositionally biased region" description="Low complexity" evidence="8">
    <location>
        <begin position="9"/>
        <end position="22"/>
    </location>
</feature>
<dbReference type="InParanoid" id="E3J414"/>
<dbReference type="KEGG" id="fri:FraEuI1c_3786"/>
<evidence type="ECO:0000259" key="10">
    <source>
        <dbReference type="Pfam" id="PF18967"/>
    </source>
</evidence>
<feature type="transmembrane region" description="Helical" evidence="9">
    <location>
        <begin position="89"/>
        <end position="109"/>
    </location>
</feature>
<keyword evidence="7 9" id="KW-0472">Membrane</keyword>
<dbReference type="Proteomes" id="UP000002484">
    <property type="component" value="Chromosome"/>
</dbReference>
<comment type="subcellular location">
    <subcellularLocation>
        <location evidence="1">Cell membrane</location>
    </subcellularLocation>
</comment>
<evidence type="ECO:0000256" key="6">
    <source>
        <dbReference type="ARBA" id="ARBA00023118"/>
    </source>
</evidence>
<keyword evidence="4" id="KW-0547">Nucleotide-binding</keyword>
<dbReference type="HOGENOM" id="CLU_1426091_0_0_11"/>
<gene>
    <name evidence="11" type="ordered locus">FraEuI1c_3786</name>
</gene>
<evidence type="ECO:0000256" key="9">
    <source>
        <dbReference type="SAM" id="Phobius"/>
    </source>
</evidence>
<feature type="transmembrane region" description="Helical" evidence="9">
    <location>
        <begin position="170"/>
        <end position="188"/>
    </location>
</feature>
<dbReference type="InterPro" id="IPR043760">
    <property type="entry name" value="PycTM_dom"/>
</dbReference>
<feature type="region of interest" description="Disordered" evidence="8">
    <location>
        <begin position="1"/>
        <end position="23"/>
    </location>
</feature>
<reference evidence="11 12" key="1">
    <citation type="submission" date="2010-10" db="EMBL/GenBank/DDBJ databases">
        <title>Complete sequence of Frankia sp. EuI1c.</title>
        <authorList>
            <consortium name="US DOE Joint Genome Institute"/>
            <person name="Lucas S."/>
            <person name="Copeland A."/>
            <person name="Lapidus A."/>
            <person name="Cheng J.-F."/>
            <person name="Bruce D."/>
            <person name="Goodwin L."/>
            <person name="Pitluck S."/>
            <person name="Chertkov O."/>
            <person name="Detter J.C."/>
            <person name="Han C."/>
            <person name="Tapia R."/>
            <person name="Land M."/>
            <person name="Hauser L."/>
            <person name="Jeffries C."/>
            <person name="Kyrpides N."/>
            <person name="Ivanova N."/>
            <person name="Mikhailova N."/>
            <person name="Beauchemin N."/>
            <person name="Sen A."/>
            <person name="Sur S.A."/>
            <person name="Gtari M."/>
            <person name="Wall L."/>
            <person name="Tisa L."/>
            <person name="Woyke T."/>
        </authorList>
    </citation>
    <scope>NUCLEOTIDE SEQUENCE [LARGE SCALE GENOMIC DNA]</scope>
    <source>
        <strain evidence="12">DSM 45817 / CECT 9037 / EuI1c</strain>
    </source>
</reference>
<keyword evidence="12" id="KW-1185">Reference proteome</keyword>
<keyword evidence="3 9" id="KW-0812">Transmembrane</keyword>
<dbReference type="Pfam" id="PF18967">
    <property type="entry name" value="PycTM"/>
    <property type="match status" value="1"/>
</dbReference>
<evidence type="ECO:0000313" key="12">
    <source>
        <dbReference type="Proteomes" id="UP000002484"/>
    </source>
</evidence>
<keyword evidence="2" id="KW-1003">Cell membrane</keyword>
<dbReference type="AlphaFoldDB" id="E3J414"/>
<feature type="domain" description="Pycsar effector protein" evidence="10">
    <location>
        <begin position="32"/>
        <end position="186"/>
    </location>
</feature>
<feature type="transmembrane region" description="Helical" evidence="9">
    <location>
        <begin position="45"/>
        <end position="62"/>
    </location>
</feature>